<evidence type="ECO:0000313" key="1">
    <source>
        <dbReference type="EMBL" id="PFG57044.1"/>
    </source>
</evidence>
<dbReference type="Proteomes" id="UP000243542">
    <property type="component" value="Unassembled WGS sequence"/>
</dbReference>
<accession>A0A2A9G046</accession>
<gene>
    <name evidence="1" type="ORF">ATK36_0597</name>
</gene>
<reference evidence="1 2" key="1">
    <citation type="submission" date="2017-10" db="EMBL/GenBank/DDBJ databases">
        <title>Sequencing the genomes of 1000 actinobacteria strains.</title>
        <authorList>
            <person name="Klenk H.-P."/>
        </authorList>
    </citation>
    <scope>NUCLEOTIDE SEQUENCE [LARGE SCALE GENOMIC DNA]</scope>
    <source>
        <strain evidence="1 2">DSM 46092</strain>
    </source>
</reference>
<name>A0A2A9G046_9PSEU</name>
<comment type="caution">
    <text evidence="1">The sequence shown here is derived from an EMBL/GenBank/DDBJ whole genome shotgun (WGS) entry which is preliminary data.</text>
</comment>
<sequence>MSGRAGRVLGKWPLVADSGSPLRAADTRPGRVAGAALAGMAAGGPPKLG</sequence>
<organism evidence="1 2">
    <name type="scientific">Amycolatopsis sulphurea</name>
    <dbReference type="NCBI Taxonomy" id="76022"/>
    <lineage>
        <taxon>Bacteria</taxon>
        <taxon>Bacillati</taxon>
        <taxon>Actinomycetota</taxon>
        <taxon>Actinomycetes</taxon>
        <taxon>Pseudonocardiales</taxon>
        <taxon>Pseudonocardiaceae</taxon>
        <taxon>Amycolatopsis</taxon>
    </lineage>
</organism>
<proteinExistence type="predicted"/>
<protein>
    <submittedName>
        <fullName evidence="1">Uncharacterized protein</fullName>
    </submittedName>
</protein>
<dbReference type="EMBL" id="PDJK01000001">
    <property type="protein sequence ID" value="PFG57044.1"/>
    <property type="molecule type" value="Genomic_DNA"/>
</dbReference>
<evidence type="ECO:0000313" key="2">
    <source>
        <dbReference type="Proteomes" id="UP000243542"/>
    </source>
</evidence>
<dbReference type="AlphaFoldDB" id="A0A2A9G046"/>
<keyword evidence="2" id="KW-1185">Reference proteome</keyword>